<proteinExistence type="predicted"/>
<protein>
    <recommendedName>
        <fullName evidence="3">NAD(+)--protein-arginine ADP-ribosyltransferase</fullName>
    </recommendedName>
</protein>
<dbReference type="Gene3D" id="3.90.176.10">
    <property type="entry name" value="Toxin ADP-ribosyltransferase, Chain A, domain 1"/>
    <property type="match status" value="1"/>
</dbReference>
<feature type="signal peptide" evidence="1">
    <location>
        <begin position="1"/>
        <end position="18"/>
    </location>
</feature>
<organism evidence="2">
    <name type="scientific">Alexandrium catenella</name>
    <name type="common">Red tide dinoflagellate</name>
    <name type="synonym">Gonyaulax catenella</name>
    <dbReference type="NCBI Taxonomy" id="2925"/>
    <lineage>
        <taxon>Eukaryota</taxon>
        <taxon>Sar</taxon>
        <taxon>Alveolata</taxon>
        <taxon>Dinophyceae</taxon>
        <taxon>Gonyaulacales</taxon>
        <taxon>Pyrocystaceae</taxon>
        <taxon>Alexandrium</taxon>
    </lineage>
</organism>
<feature type="chain" id="PRO_5031204154" description="NAD(+)--protein-arginine ADP-ribosyltransferase" evidence="1">
    <location>
        <begin position="19"/>
        <end position="250"/>
    </location>
</feature>
<evidence type="ECO:0000313" key="2">
    <source>
        <dbReference type="EMBL" id="CAD9188224.1"/>
    </source>
</evidence>
<evidence type="ECO:0008006" key="3">
    <source>
        <dbReference type="Google" id="ProtNLM"/>
    </source>
</evidence>
<dbReference type="SUPFAM" id="SSF56399">
    <property type="entry name" value="ADP-ribosylation"/>
    <property type="match status" value="1"/>
</dbReference>
<gene>
    <name evidence="2" type="ORF">ACAT0790_LOCUS64998</name>
</gene>
<name>A0A7S1WV32_ALECA</name>
<keyword evidence="1" id="KW-0732">Signal</keyword>
<evidence type="ECO:0000256" key="1">
    <source>
        <dbReference type="SAM" id="SignalP"/>
    </source>
</evidence>
<reference evidence="2" key="1">
    <citation type="submission" date="2021-01" db="EMBL/GenBank/DDBJ databases">
        <authorList>
            <person name="Corre E."/>
            <person name="Pelletier E."/>
            <person name="Niang G."/>
            <person name="Scheremetjew M."/>
            <person name="Finn R."/>
            <person name="Kale V."/>
            <person name="Holt S."/>
            <person name="Cochrane G."/>
            <person name="Meng A."/>
            <person name="Brown T."/>
            <person name="Cohen L."/>
        </authorList>
    </citation>
    <scope>NUCLEOTIDE SEQUENCE</scope>
    <source>
        <strain evidence="2">OF101</strain>
    </source>
</reference>
<dbReference type="AlphaFoldDB" id="A0A7S1WV32"/>
<dbReference type="EMBL" id="HBGE01109018">
    <property type="protein sequence ID" value="CAD9188224.1"/>
    <property type="molecule type" value="Transcribed_RNA"/>
</dbReference>
<accession>A0A7S1WV32</accession>
<sequence>MRALVLLTACLLARPGAAGPVEDFERLDKYAHCSGKVDAYMVYRRNLALTPKAVRDAGVAAGLSVQETVAIFGWTLGDFEFINKVAWGADNVTFGVEPFGYPHCTLYKAELAPYIEVLVGALSKLPPAAPGTLWRGSKRTLDRLGRAIKGGFDGTSRNFGSALNFVKDSGGSLWAVESHSSGRDISMFSDKPAEGEVLFPAGSELDVVDCSPSVVTEEVRRRVRAAETPAAPIEIICLKGAPSGSRAIVV</sequence>